<gene>
    <name evidence="1" type="ordered locus">Amir_2509</name>
</gene>
<dbReference type="Proteomes" id="UP000002213">
    <property type="component" value="Chromosome"/>
</dbReference>
<dbReference type="OrthoDB" id="218750at2"/>
<dbReference type="KEGG" id="ami:Amir_2509"/>
<dbReference type="eggNOG" id="ENOG502ZAJJ">
    <property type="taxonomic scope" value="Bacteria"/>
</dbReference>
<sequence>MTATAARMIAAGAVLPGTDSTGEDRDTITARHYGHPALGERVVVKLVPSVLGKAEDLTAEFLGFAPPARVEGVGTGRREALGFPAWALVNDPANGHHALNLVKDVQRLARMARSRAGAAKDGFTALGDMLGRSAPHFLPTFYEQAGRAFLDHGNTTYAATMFGKAREAEEVHDLKVDNARTREVFLEFAFAGALTAKALSAHAKVLLKRADPVEAYEGFLTLCVERTRGGLPPYTGMPEDLKRLVKAAKLDQAEQDERLLAALLDSASIPRAGQGFWKHYRNALVRMATADPEVRSHLLTFVPSAAAALPLWLDIVTACGATRAYTDPVETAPAAPRPAAEWLSDVIAVSHTNWGAQPRLPKLLDLAEAMAPRLVADGHEVRLLLGWRFYALDLMDLLLTEGVPIAEPKRRDIDYQVGSWLKDDEPGARDLAAVAASRFVARLGDGVYNCLRSTTDKGLTTVDALLKVLAVPGLRVALATWNTARAADDAPRGLPALGERLEQIGVLAVPEVFADTPEVAQAFADTDVPQVLADTLRAGLFDELGWPALEEAVRALEAEKIKDDPGVVLAGGAWPVLVLRRAEKFVVVGPDGVLAEHQARIPADQRHRWSFDPTGTWHDGALLVRWQGPDEELGYWSDAPSKIFQTSHENSYYRGSTPEPAITTPAGLFTGGRLLQRGDTHVPSPRRVYGDGVNLWTLGSLPQGGQGLVEVDPATGELGRASLPAFLEDFAAEGASLNVHSCALRPSVPATTGSPLGEANGLHGWRVRRQADKSWLAEGVDGRRVHLADGERYAPVGQLALPGGGKLTLVSHYRNIELLDEHGVVVGSLDGVGQQYSDYSAGTPLLPPLGWWHVLRPRDEAGSAALRAVTREAAEALLAAAVAEAALPKEERDELPVAHRWWLGALLRRVRGEKAPRDLVAEAVATALPGLTHPALVVGVSDLVRRAAKLLVGYRAFAPVAEAARTADLDALAPSGPVVSAEAVEGALDWFGGYRYRSGSSGAATLPGLITALGQAAAGPVEAKALPQPDSNTWHEVLPELPALLHRAASPLTPEPEREALVLLLRSLADAGLVDGAGRWRLVGIVLPVKTQLTKHAVLPLGGGFATFTTHGSSREDDTYLVEGLQFSPEPGRFALPPKATLSYSRELRGSLTGADVLRFLDVLAERGPAPWRADAPEELAGLTGLGTSVSALLLAGMPEIETWGASFLTTEQRKLIGLSAAELKAARQGLRDTAKRFRRELLAAAVPADPVALWEGGPDVEAVARVWVGARGRRVQVPDDVLLDASKSLTNRSPETTLAALLNPERTEWLNTDARMHVVENNLKMRESEGFTGHHLTVSVEALTWLAYRLPAASPLRSRLPVALELVRARNASRDLAIQLGTWRETVAVEKMLGITADRTIGAITNHGGWLDVVTTAEQYCTLIAWPARVRPQDRPVFQALAEQSYSSDVIACGDLLATDALTELCTAVAPEGTDPEVFFQDPAFSVPHLVEQAAERFGLSADAAVLYLQLLALPDPTDANAARWTGWKPARLKKARAELAETDLVLSAKRARAGRSLFLPGGWSDLKKPHLPVETWKAAMFDVAFGYEPAKRGGAIVPVEPVAALFERAWQRVLDGDAPAYEELRTGSRR</sequence>
<accession>C6WL94</accession>
<dbReference type="HOGENOM" id="CLU_004188_0_0_11"/>
<dbReference type="RefSeq" id="WP_015801336.1">
    <property type="nucleotide sequence ID" value="NC_013093.1"/>
</dbReference>
<protein>
    <recommendedName>
        <fullName evidence="3">DNA-binding protein</fullName>
    </recommendedName>
</protein>
<organism evidence="1 2">
    <name type="scientific">Actinosynnema mirum (strain ATCC 29888 / DSM 43827 / JCM 3225 / NBRC 14064 / NCIMB 13271 / NRRL B-12336 / IMRU 3971 / 101)</name>
    <dbReference type="NCBI Taxonomy" id="446462"/>
    <lineage>
        <taxon>Bacteria</taxon>
        <taxon>Bacillati</taxon>
        <taxon>Actinomycetota</taxon>
        <taxon>Actinomycetes</taxon>
        <taxon>Pseudonocardiales</taxon>
        <taxon>Pseudonocardiaceae</taxon>
        <taxon>Actinosynnema</taxon>
    </lineage>
</organism>
<name>C6WL94_ACTMD</name>
<dbReference type="STRING" id="446462.Amir_2509"/>
<evidence type="ECO:0000313" key="1">
    <source>
        <dbReference type="EMBL" id="ACU36447.1"/>
    </source>
</evidence>
<dbReference type="EMBL" id="CP001630">
    <property type="protein sequence ID" value="ACU36447.1"/>
    <property type="molecule type" value="Genomic_DNA"/>
</dbReference>
<reference evidence="1 2" key="1">
    <citation type="journal article" date="2009" name="Stand. Genomic Sci.">
        <title>Complete genome sequence of Actinosynnema mirum type strain (101).</title>
        <authorList>
            <person name="Land M."/>
            <person name="Lapidus A."/>
            <person name="Mayilraj S."/>
            <person name="Chen F."/>
            <person name="Copeland A."/>
            <person name="Del Rio T.G."/>
            <person name="Nolan M."/>
            <person name="Lucas S."/>
            <person name="Tice H."/>
            <person name="Cheng J.F."/>
            <person name="Chertkov O."/>
            <person name="Bruce D."/>
            <person name="Goodwin L."/>
            <person name="Pitluck S."/>
            <person name="Rohde M."/>
            <person name="Goker M."/>
            <person name="Pati A."/>
            <person name="Ivanova N."/>
            <person name="Mavromatis K."/>
            <person name="Chen A."/>
            <person name="Palaniappan K."/>
            <person name="Hauser L."/>
            <person name="Chang Y.J."/>
            <person name="Jeffries C.C."/>
            <person name="Brettin T."/>
            <person name="Detter J.C."/>
            <person name="Han C."/>
            <person name="Chain P."/>
            <person name="Tindall B.J."/>
            <person name="Bristow J."/>
            <person name="Eisen J.A."/>
            <person name="Markowitz V."/>
            <person name="Hugenholtz P."/>
            <person name="Kyrpides N.C."/>
            <person name="Klenk H.P."/>
        </authorList>
    </citation>
    <scope>NUCLEOTIDE SEQUENCE [LARGE SCALE GENOMIC DNA]</scope>
    <source>
        <strain evidence="2">ATCC 29888 / DSM 43827 / JCM 3225 / NBRC 14064 / NCIMB 13271 / NRRL B-12336 / IMRU 3971 / 101</strain>
    </source>
</reference>
<evidence type="ECO:0000313" key="2">
    <source>
        <dbReference type="Proteomes" id="UP000002213"/>
    </source>
</evidence>
<evidence type="ECO:0008006" key="3">
    <source>
        <dbReference type="Google" id="ProtNLM"/>
    </source>
</evidence>
<keyword evidence="2" id="KW-1185">Reference proteome</keyword>
<proteinExistence type="predicted"/>